<sequence length="97" mass="10810">MRVMLKATLDTEKANEFLQSGKMPGLLKETFDRIKPEAAYFGPSGGDRTMYLVFDMQDSSQLPPIGEPFFSQLNAKVEVAPIMNLEDLQKGLAELGR</sequence>
<protein>
    <recommendedName>
        <fullName evidence="2">DUF3303 domain-containing protein</fullName>
    </recommendedName>
</protein>
<gene>
    <name evidence="1" type="ORF">AB5J56_21390</name>
</gene>
<accession>A0AB39P9Q5</accession>
<organism evidence="1">
    <name type="scientific">Streptomyces sp. R21</name>
    <dbReference type="NCBI Taxonomy" id="3238627"/>
    <lineage>
        <taxon>Bacteria</taxon>
        <taxon>Bacillati</taxon>
        <taxon>Actinomycetota</taxon>
        <taxon>Actinomycetes</taxon>
        <taxon>Kitasatosporales</taxon>
        <taxon>Streptomycetaceae</taxon>
        <taxon>Streptomyces</taxon>
    </lineage>
</organism>
<evidence type="ECO:0000313" key="1">
    <source>
        <dbReference type="EMBL" id="XDQ27104.1"/>
    </source>
</evidence>
<proteinExistence type="predicted"/>
<name>A0AB39P9Q5_9ACTN</name>
<dbReference type="EMBL" id="CP163435">
    <property type="protein sequence ID" value="XDQ27104.1"/>
    <property type="molecule type" value="Genomic_DNA"/>
</dbReference>
<reference evidence="1" key="1">
    <citation type="submission" date="2024-07" db="EMBL/GenBank/DDBJ databases">
        <authorList>
            <person name="Yu S.T."/>
        </authorList>
    </citation>
    <scope>NUCLEOTIDE SEQUENCE</scope>
    <source>
        <strain evidence="1">R21</strain>
    </source>
</reference>
<evidence type="ECO:0008006" key="2">
    <source>
        <dbReference type="Google" id="ProtNLM"/>
    </source>
</evidence>
<dbReference type="AlphaFoldDB" id="A0AB39P9Q5"/>
<dbReference type="RefSeq" id="WP_369234361.1">
    <property type="nucleotide sequence ID" value="NZ_CP163435.1"/>
</dbReference>